<organism evidence="7 8">
    <name type="scientific">Saponaria officinalis</name>
    <name type="common">Common soapwort</name>
    <name type="synonym">Lychnis saponaria</name>
    <dbReference type="NCBI Taxonomy" id="3572"/>
    <lineage>
        <taxon>Eukaryota</taxon>
        <taxon>Viridiplantae</taxon>
        <taxon>Streptophyta</taxon>
        <taxon>Embryophyta</taxon>
        <taxon>Tracheophyta</taxon>
        <taxon>Spermatophyta</taxon>
        <taxon>Magnoliopsida</taxon>
        <taxon>eudicotyledons</taxon>
        <taxon>Gunneridae</taxon>
        <taxon>Pentapetalae</taxon>
        <taxon>Caryophyllales</taxon>
        <taxon>Caryophyllaceae</taxon>
        <taxon>Caryophylleae</taxon>
        <taxon>Saponaria</taxon>
    </lineage>
</organism>
<keyword evidence="4" id="KW-0521">NADP</keyword>
<keyword evidence="3 6" id="KW-0274">FAD</keyword>
<evidence type="ECO:0000256" key="6">
    <source>
        <dbReference type="RuleBase" id="RU361177"/>
    </source>
</evidence>
<sequence>MRSKKVAVVGGGFSGLVAIRELCREGHEVVAFERGAQLGGTWVYSPETESDPLGIDPTRTVVHSSLYDSLRTNLPRHIMGFREFPFVDSGKPGRDSRRYPKHEEVLRYLEDFACEYGLKELIRFQTEVLFVGLEKDGKWTVKSRRKNTDELEETFDAVVICCGHNTEPRIADIPDVEVWPGWQCHSHSYRTPEAYRDQVVIVIGASASAIDISRDIAGVAKEIHVVRQSEGRFKFWDKFRLTNMFFHPMIDKAYADGRVGFQDGTEVIANVILHCTGYKHHYPFLHTDGAVNVDDNRVGPLYKHVFPPALAPGIAFVGIPNFVITSLHFELQSKWIAGILSERISLPSEEEMMQDVETLYSKLEASNVPKRHTHMLGDFLFELEDWLAKECGCPAIEEWRKNMFKSCFASFIAFPKTYRDEPDCSEELYEQAEQEFRQVLGT</sequence>
<keyword evidence="5 6" id="KW-0560">Oxidoreductase</keyword>
<evidence type="ECO:0000256" key="4">
    <source>
        <dbReference type="ARBA" id="ARBA00022857"/>
    </source>
</evidence>
<dbReference type="InterPro" id="IPR050346">
    <property type="entry name" value="FMO-like"/>
</dbReference>
<protein>
    <recommendedName>
        <fullName evidence="6">Flavin-containing monooxygenase</fullName>
        <ecNumber evidence="6">1.-.-.-</ecNumber>
    </recommendedName>
</protein>
<dbReference type="SUPFAM" id="SSF51905">
    <property type="entry name" value="FAD/NAD(P)-binding domain"/>
    <property type="match status" value="2"/>
</dbReference>
<comment type="caution">
    <text evidence="7">The sequence shown here is derived from an EMBL/GenBank/DDBJ whole genome shotgun (WGS) entry which is preliminary data.</text>
</comment>
<evidence type="ECO:0000313" key="8">
    <source>
        <dbReference type="Proteomes" id="UP001443914"/>
    </source>
</evidence>
<dbReference type="GO" id="GO:0050660">
    <property type="term" value="F:flavin adenine dinucleotide binding"/>
    <property type="evidence" value="ECO:0007669"/>
    <property type="project" value="InterPro"/>
</dbReference>
<dbReference type="PIRSF" id="PIRSF000332">
    <property type="entry name" value="FMO"/>
    <property type="match status" value="1"/>
</dbReference>
<dbReference type="PRINTS" id="PR00370">
    <property type="entry name" value="FMOXYGENASE"/>
</dbReference>
<dbReference type="InterPro" id="IPR036188">
    <property type="entry name" value="FAD/NAD-bd_sf"/>
</dbReference>
<evidence type="ECO:0000256" key="1">
    <source>
        <dbReference type="ARBA" id="ARBA00009183"/>
    </source>
</evidence>
<dbReference type="Gene3D" id="3.50.50.60">
    <property type="entry name" value="FAD/NAD(P)-binding domain"/>
    <property type="match status" value="3"/>
</dbReference>
<evidence type="ECO:0000256" key="5">
    <source>
        <dbReference type="ARBA" id="ARBA00023002"/>
    </source>
</evidence>
<dbReference type="InterPro" id="IPR000960">
    <property type="entry name" value="Flavin_mOase"/>
</dbReference>
<dbReference type="Proteomes" id="UP001443914">
    <property type="component" value="Unassembled WGS sequence"/>
</dbReference>
<dbReference type="PANTHER" id="PTHR23023">
    <property type="entry name" value="DIMETHYLANILINE MONOOXYGENASE"/>
    <property type="match status" value="1"/>
</dbReference>
<dbReference type="Pfam" id="PF00743">
    <property type="entry name" value="FMO-like"/>
    <property type="match status" value="2"/>
</dbReference>
<dbReference type="EMBL" id="JBDFQZ010000006">
    <property type="protein sequence ID" value="KAK9716421.1"/>
    <property type="molecule type" value="Genomic_DNA"/>
</dbReference>
<accession>A0AAW1KDF4</accession>
<evidence type="ECO:0000256" key="2">
    <source>
        <dbReference type="ARBA" id="ARBA00022630"/>
    </source>
</evidence>
<gene>
    <name evidence="7" type="ORF">RND81_06G231800</name>
</gene>
<dbReference type="InterPro" id="IPR020946">
    <property type="entry name" value="Flavin_mOase-like"/>
</dbReference>
<dbReference type="GO" id="GO:0004499">
    <property type="term" value="F:N,N-dimethylaniline monooxygenase activity"/>
    <property type="evidence" value="ECO:0007669"/>
    <property type="project" value="InterPro"/>
</dbReference>
<proteinExistence type="inferred from homology"/>
<keyword evidence="8" id="KW-1185">Reference proteome</keyword>
<dbReference type="GO" id="GO:0050661">
    <property type="term" value="F:NADP binding"/>
    <property type="evidence" value="ECO:0007669"/>
    <property type="project" value="InterPro"/>
</dbReference>
<keyword evidence="6" id="KW-0503">Monooxygenase</keyword>
<evidence type="ECO:0000313" key="7">
    <source>
        <dbReference type="EMBL" id="KAK9716421.1"/>
    </source>
</evidence>
<dbReference type="EC" id="1.-.-.-" evidence="6"/>
<name>A0AAW1KDF4_SAPOF</name>
<keyword evidence="2 6" id="KW-0285">Flavoprotein</keyword>
<evidence type="ECO:0000256" key="3">
    <source>
        <dbReference type="ARBA" id="ARBA00022827"/>
    </source>
</evidence>
<comment type="cofactor">
    <cofactor evidence="6">
        <name>FAD</name>
        <dbReference type="ChEBI" id="CHEBI:57692"/>
    </cofactor>
</comment>
<reference evidence="7" key="1">
    <citation type="submission" date="2024-03" db="EMBL/GenBank/DDBJ databases">
        <title>WGS assembly of Saponaria officinalis var. Norfolk2.</title>
        <authorList>
            <person name="Jenkins J."/>
            <person name="Shu S."/>
            <person name="Grimwood J."/>
            <person name="Barry K."/>
            <person name="Goodstein D."/>
            <person name="Schmutz J."/>
            <person name="Leebens-Mack J."/>
            <person name="Osbourn A."/>
        </authorList>
    </citation>
    <scope>NUCLEOTIDE SEQUENCE [LARGE SCALE GENOMIC DNA]</scope>
    <source>
        <strain evidence="7">JIC</strain>
    </source>
</reference>
<dbReference type="AlphaFoldDB" id="A0AAW1KDF4"/>
<comment type="similarity">
    <text evidence="1 6">Belongs to the FMO family.</text>
</comment>